<dbReference type="GO" id="GO:0005783">
    <property type="term" value="C:endoplasmic reticulum"/>
    <property type="evidence" value="ECO:0007669"/>
    <property type="project" value="TreeGrafter"/>
</dbReference>
<dbReference type="PANTHER" id="PTHR43272">
    <property type="entry name" value="LONG-CHAIN-FATTY-ACID--COA LIGASE"/>
    <property type="match status" value="1"/>
</dbReference>
<dbReference type="InterPro" id="IPR000873">
    <property type="entry name" value="AMP-dep_synth/lig_dom"/>
</dbReference>
<evidence type="ECO:0000259" key="5">
    <source>
        <dbReference type="Pfam" id="PF00501"/>
    </source>
</evidence>
<protein>
    <recommendedName>
        <fullName evidence="4">long-chain-fatty-acid--CoA ligase</fullName>
        <ecNumber evidence="4">6.2.1.3</ecNumber>
    </recommendedName>
</protein>
<gene>
    <name evidence="6" type="ORF">Bpfe_030319</name>
</gene>
<feature type="domain" description="AMP-dependent synthetase/ligase" evidence="5">
    <location>
        <begin position="98"/>
        <end position="403"/>
    </location>
</feature>
<name>A0AAD8EUB5_BIOPF</name>
<dbReference type="AlphaFoldDB" id="A0AAD8EUB5"/>
<evidence type="ECO:0000256" key="2">
    <source>
        <dbReference type="ARBA" id="ARBA00022832"/>
    </source>
</evidence>
<keyword evidence="7" id="KW-1185">Reference proteome</keyword>
<dbReference type="Pfam" id="PF00501">
    <property type="entry name" value="AMP-binding"/>
    <property type="match status" value="1"/>
</dbReference>
<dbReference type="InterPro" id="IPR042099">
    <property type="entry name" value="ANL_N_sf"/>
</dbReference>
<keyword evidence="3" id="KW-0443">Lipid metabolism</keyword>
<dbReference type="GO" id="GO:0004467">
    <property type="term" value="F:long-chain fatty acid-CoA ligase activity"/>
    <property type="evidence" value="ECO:0007669"/>
    <property type="project" value="UniProtKB-EC"/>
</dbReference>
<dbReference type="EMBL" id="JASAOG010000339">
    <property type="protein sequence ID" value="KAK0040250.1"/>
    <property type="molecule type" value="Genomic_DNA"/>
</dbReference>
<keyword evidence="2" id="KW-0276">Fatty acid metabolism</keyword>
<keyword evidence="1 6" id="KW-0436">Ligase</keyword>
<organism evidence="6 7">
    <name type="scientific">Biomphalaria pfeifferi</name>
    <name type="common">Bloodfluke planorb</name>
    <name type="synonym">Freshwater snail</name>
    <dbReference type="NCBI Taxonomy" id="112525"/>
    <lineage>
        <taxon>Eukaryota</taxon>
        <taxon>Metazoa</taxon>
        <taxon>Spiralia</taxon>
        <taxon>Lophotrochozoa</taxon>
        <taxon>Mollusca</taxon>
        <taxon>Gastropoda</taxon>
        <taxon>Heterobranchia</taxon>
        <taxon>Euthyneura</taxon>
        <taxon>Panpulmonata</taxon>
        <taxon>Hygrophila</taxon>
        <taxon>Lymnaeoidea</taxon>
        <taxon>Planorbidae</taxon>
        <taxon>Biomphalaria</taxon>
    </lineage>
</organism>
<accession>A0AAD8EUB5</accession>
<dbReference type="GO" id="GO:0016020">
    <property type="term" value="C:membrane"/>
    <property type="evidence" value="ECO:0007669"/>
    <property type="project" value="TreeGrafter"/>
</dbReference>
<reference evidence="6" key="2">
    <citation type="submission" date="2023-04" db="EMBL/GenBank/DDBJ databases">
        <authorList>
            <person name="Bu L."/>
            <person name="Lu L."/>
            <person name="Laidemitt M.R."/>
            <person name="Zhang S.M."/>
            <person name="Mutuku M."/>
            <person name="Mkoji G."/>
            <person name="Steinauer M."/>
            <person name="Loker E.S."/>
        </authorList>
    </citation>
    <scope>NUCLEOTIDE SEQUENCE</scope>
    <source>
        <strain evidence="6">KasaAsao</strain>
        <tissue evidence="6">Whole Snail</tissue>
    </source>
</reference>
<evidence type="ECO:0000313" key="7">
    <source>
        <dbReference type="Proteomes" id="UP001233172"/>
    </source>
</evidence>
<evidence type="ECO:0000256" key="4">
    <source>
        <dbReference type="ARBA" id="ARBA00026121"/>
    </source>
</evidence>
<dbReference type="SUPFAM" id="SSF56801">
    <property type="entry name" value="Acetyl-CoA synthetase-like"/>
    <property type="match status" value="1"/>
</dbReference>
<comment type="caution">
    <text evidence="6">The sequence shown here is derived from an EMBL/GenBank/DDBJ whole genome shotgun (WGS) entry which is preliminary data.</text>
</comment>
<dbReference type="Proteomes" id="UP001233172">
    <property type="component" value="Unassembled WGS sequence"/>
</dbReference>
<evidence type="ECO:0000256" key="3">
    <source>
        <dbReference type="ARBA" id="ARBA00023098"/>
    </source>
</evidence>
<dbReference type="Gene3D" id="3.40.50.12780">
    <property type="entry name" value="N-terminal domain of ligase-like"/>
    <property type="match status" value="1"/>
</dbReference>
<proteinExistence type="predicted"/>
<reference evidence="6" key="1">
    <citation type="journal article" date="2023" name="PLoS Negl. Trop. Dis.">
        <title>A genome sequence for Biomphalaria pfeifferi, the major vector snail for the human-infecting parasite Schistosoma mansoni.</title>
        <authorList>
            <person name="Bu L."/>
            <person name="Lu L."/>
            <person name="Laidemitt M.R."/>
            <person name="Zhang S.M."/>
            <person name="Mutuku M."/>
            <person name="Mkoji G."/>
            <person name="Steinauer M."/>
            <person name="Loker E.S."/>
        </authorList>
    </citation>
    <scope>NUCLEOTIDE SEQUENCE</scope>
    <source>
        <strain evidence="6">KasaAsao</strain>
    </source>
</reference>
<dbReference type="EC" id="6.2.1.3" evidence="4"/>
<dbReference type="PANTHER" id="PTHR43272:SF32">
    <property type="entry name" value="AMP-DEPENDENT SYNTHETASE_LIGASE DOMAIN-CONTAINING PROTEIN"/>
    <property type="match status" value="1"/>
</dbReference>
<evidence type="ECO:0000313" key="6">
    <source>
        <dbReference type="EMBL" id="KAK0040250.1"/>
    </source>
</evidence>
<sequence>MDFVKVSSSKTKLVSLDEELRFFNQGDVRAYKACLNVWPNYLSNYFFFPSIVRWDQADDCIDQPIPAHNYFTYKLDQPVHMKMNESIPLSIIPSFFIEAVSKYADRAALVYENSTCPVVITYKGYYTAVLNVASSFIAMGLEQNGVVAMACYNSACHFISTLGAIFAGGIITDLYSFRKLSSLFSLLEDSKASFVVVDSTRKISQAVVRFERAISHYKLLSLWNELPSLKAIILITEDLELENSRPNVYTWPTFLQLSYRTPVKKLAERLDQLAPNRCCAIFYGSDKLLEFSKPKGVLMSHDNLTFMATSFKSQIWTEENLKPNQTKREMSIKKRMLSYLSLSQAYSLVIEILLPIASGTTVFFVGPDIWEGQLVKTLQLIKPTVFFATSRTWKLMYDKIKHQFDQLTLFEKMLITNFKSTTQQLVNKVKSTIENQNTVQNFSIRSKLNAFGQKKLKKQLGLHKCSAFFILDGPLSTEVQEFYFDIGISIRNMLNSPFMSGPHLAEDIESGDNIELPGCATSFQSNLTNDNFELLGTGRHVCMGILHDMATFDNSDLFQIDLHVSAAKDEADNFVLTRSASDMSQLSNGYFVHTEAVEELIKSLVPVFSNCMLIGPNRPYFSVLMTLQTVTDRVTKKSTKKLTLSAHDWFKRSGILANTTADLTPSNTLWFEMVDNALMLVNRQLGSKAAFIVQWTLLETDFSVLNGEIEPATKTLNRELIKKNYEKEIESMYPDSPLPTLAPIRFPRNLLGFK</sequence>
<evidence type="ECO:0000256" key="1">
    <source>
        <dbReference type="ARBA" id="ARBA00022598"/>
    </source>
</evidence>